<gene>
    <name evidence="1" type="ORF">IEQ34_018219</name>
</gene>
<keyword evidence="2" id="KW-1185">Reference proteome</keyword>
<comment type="caution">
    <text evidence="1">The sequence shown here is derived from an EMBL/GenBank/DDBJ whole genome shotgun (WGS) entry which is preliminary data.</text>
</comment>
<name>A0AAV7GCG9_DENCH</name>
<accession>A0AAV7GCG9</accession>
<evidence type="ECO:0000313" key="1">
    <source>
        <dbReference type="EMBL" id="KAH0453895.1"/>
    </source>
</evidence>
<dbReference type="EMBL" id="JAGFBR010000016">
    <property type="protein sequence ID" value="KAH0453895.1"/>
    <property type="molecule type" value="Genomic_DNA"/>
</dbReference>
<dbReference type="AlphaFoldDB" id="A0AAV7GCG9"/>
<proteinExistence type="predicted"/>
<reference evidence="1 2" key="1">
    <citation type="journal article" date="2021" name="Hortic Res">
        <title>Chromosome-scale assembly of the Dendrobium chrysotoxum genome enhances the understanding of orchid evolution.</title>
        <authorList>
            <person name="Zhang Y."/>
            <person name="Zhang G.Q."/>
            <person name="Zhang D."/>
            <person name="Liu X.D."/>
            <person name="Xu X.Y."/>
            <person name="Sun W.H."/>
            <person name="Yu X."/>
            <person name="Zhu X."/>
            <person name="Wang Z.W."/>
            <person name="Zhao X."/>
            <person name="Zhong W.Y."/>
            <person name="Chen H."/>
            <person name="Yin W.L."/>
            <person name="Huang T."/>
            <person name="Niu S.C."/>
            <person name="Liu Z.J."/>
        </authorList>
    </citation>
    <scope>NUCLEOTIDE SEQUENCE [LARGE SCALE GENOMIC DNA]</scope>
    <source>
        <strain evidence="1">Lindl</strain>
    </source>
</reference>
<sequence length="160" mass="18806">MMYWEGLCREAEFHVRRLKSLSIIRTRVSLSDLHEKVRICREAADAAHDKFKKSADAMRRHDQRSSDISAEVDKLSSKIKSFWREIRDSMSCKVDLQAKQDVQARIIERERNRYQIFHRAKQDAEAALTRAVEELHVAETEHQTLVEVMSQLQDVQSRLL</sequence>
<protein>
    <submittedName>
        <fullName evidence="1">Uncharacterized protein</fullName>
    </submittedName>
</protein>
<evidence type="ECO:0000313" key="2">
    <source>
        <dbReference type="Proteomes" id="UP000775213"/>
    </source>
</evidence>
<dbReference type="Proteomes" id="UP000775213">
    <property type="component" value="Unassembled WGS sequence"/>
</dbReference>
<organism evidence="1 2">
    <name type="scientific">Dendrobium chrysotoxum</name>
    <name type="common">Orchid</name>
    <dbReference type="NCBI Taxonomy" id="161865"/>
    <lineage>
        <taxon>Eukaryota</taxon>
        <taxon>Viridiplantae</taxon>
        <taxon>Streptophyta</taxon>
        <taxon>Embryophyta</taxon>
        <taxon>Tracheophyta</taxon>
        <taxon>Spermatophyta</taxon>
        <taxon>Magnoliopsida</taxon>
        <taxon>Liliopsida</taxon>
        <taxon>Asparagales</taxon>
        <taxon>Orchidaceae</taxon>
        <taxon>Epidendroideae</taxon>
        <taxon>Malaxideae</taxon>
        <taxon>Dendrobiinae</taxon>
        <taxon>Dendrobium</taxon>
    </lineage>
</organism>